<feature type="domain" description="SnoaL-like" evidence="1">
    <location>
        <begin position="10"/>
        <end position="105"/>
    </location>
</feature>
<reference evidence="2 3" key="1">
    <citation type="submission" date="2019-03" db="EMBL/GenBank/DDBJ databases">
        <title>Genomic Encyclopedia of Type Strains, Phase IV (KMG-IV): sequencing the most valuable type-strain genomes for metagenomic binning, comparative biology and taxonomic classification.</title>
        <authorList>
            <person name="Goeker M."/>
        </authorList>
    </citation>
    <scope>NUCLEOTIDE SEQUENCE [LARGE SCALE GENOMIC DNA]</scope>
    <source>
        <strain evidence="2 3">DSM 45934</strain>
    </source>
</reference>
<gene>
    <name evidence="2" type="ORF">EV192_10920</name>
</gene>
<dbReference type="AlphaFoldDB" id="A0A4V2S5Z0"/>
<sequence>MPPEDIVAGQLAAYNRRDLEQFLSYYADPVRLCSFPSGEELADLSGPAFRPRYQALFESSPNLRATVSSRITLGDIVIDEELVTGFMGDRTIQAVAIYQVGPDKIERVWFVDRGLAARDQRREEQQ</sequence>
<dbReference type="InterPro" id="IPR032710">
    <property type="entry name" value="NTF2-like_dom_sf"/>
</dbReference>
<dbReference type="OrthoDB" id="9799296at2"/>
<accession>A0A4V2S5Z0</accession>
<organism evidence="2 3">
    <name type="scientific">Actinocrispum wychmicini</name>
    <dbReference type="NCBI Taxonomy" id="1213861"/>
    <lineage>
        <taxon>Bacteria</taxon>
        <taxon>Bacillati</taxon>
        <taxon>Actinomycetota</taxon>
        <taxon>Actinomycetes</taxon>
        <taxon>Pseudonocardiales</taxon>
        <taxon>Pseudonocardiaceae</taxon>
        <taxon>Actinocrispum</taxon>
    </lineage>
</organism>
<dbReference type="Proteomes" id="UP000295680">
    <property type="component" value="Unassembled WGS sequence"/>
</dbReference>
<protein>
    <recommendedName>
        <fullName evidence="1">SnoaL-like domain-containing protein</fullName>
    </recommendedName>
</protein>
<dbReference type="EMBL" id="SLWS01000009">
    <property type="protein sequence ID" value="TCO54040.1"/>
    <property type="molecule type" value="Genomic_DNA"/>
</dbReference>
<evidence type="ECO:0000313" key="3">
    <source>
        <dbReference type="Proteomes" id="UP000295680"/>
    </source>
</evidence>
<dbReference type="Pfam" id="PF12680">
    <property type="entry name" value="SnoaL_2"/>
    <property type="match status" value="1"/>
</dbReference>
<keyword evidence="3" id="KW-1185">Reference proteome</keyword>
<evidence type="ECO:0000313" key="2">
    <source>
        <dbReference type="EMBL" id="TCO54040.1"/>
    </source>
</evidence>
<dbReference type="RefSeq" id="WP_132123049.1">
    <property type="nucleotide sequence ID" value="NZ_SLWS01000009.1"/>
</dbReference>
<evidence type="ECO:0000259" key="1">
    <source>
        <dbReference type="Pfam" id="PF12680"/>
    </source>
</evidence>
<dbReference type="InterPro" id="IPR037401">
    <property type="entry name" value="SnoaL-like"/>
</dbReference>
<dbReference type="SUPFAM" id="SSF54427">
    <property type="entry name" value="NTF2-like"/>
    <property type="match status" value="1"/>
</dbReference>
<name>A0A4V2S5Z0_9PSEU</name>
<comment type="caution">
    <text evidence="2">The sequence shown here is derived from an EMBL/GenBank/DDBJ whole genome shotgun (WGS) entry which is preliminary data.</text>
</comment>
<proteinExistence type="predicted"/>
<dbReference type="Gene3D" id="3.10.450.50">
    <property type="match status" value="1"/>
</dbReference>